<feature type="domain" description="Filamentation induced by cAMP protein Fic-like C-terminal" evidence="2">
    <location>
        <begin position="338"/>
        <end position="399"/>
    </location>
</feature>
<organism evidence="3 4">
    <name type="scientific">Duganella vulcania</name>
    <dbReference type="NCBI Taxonomy" id="2692166"/>
    <lineage>
        <taxon>Bacteria</taxon>
        <taxon>Pseudomonadati</taxon>
        <taxon>Pseudomonadota</taxon>
        <taxon>Betaproteobacteria</taxon>
        <taxon>Burkholderiales</taxon>
        <taxon>Oxalobacteraceae</taxon>
        <taxon>Telluria group</taxon>
        <taxon>Duganella</taxon>
    </lineage>
</organism>
<dbReference type="PANTHER" id="PTHR30595:SF6">
    <property type="entry name" value="SCHLAFEN ALBA-2 DOMAIN-CONTAINING PROTEIN"/>
    <property type="match status" value="1"/>
</dbReference>
<dbReference type="Gene3D" id="3.30.565.60">
    <property type="match status" value="1"/>
</dbReference>
<sequence>MVALPINLQNLLRHRTVESERIEYKTAWNPDAIIRTLCAFANDFENLGGGYIIIGQDCDANGRPVLVVLHAPGGMHRPYKAPSSVSSRHKSWHYYIRRYSSTVEARGDCEQELLSLTANVPFDDRMARQAQVSDLSKPLMLAYLQEVGSALADYANELSIEELGRQMNVVDGPSEYPCPKNVGLMFFSETPDRFFPYTQIDVVWFPDGPGGDHFDEKIFKGPLARTTREALGYIERNYLHQAILKHPDRAEATRVWNFPYPAIEEAVVNAVYHQGRSTGVPKIFKAMAANGSPPPQFDTDDDRSGCLVRLPVHPLAQWPVDQSTPEVTPQVTPQVTPEVRSILDLLVAESTRLQLQEALGLKDSKHFRKTYLLPAIAAGLVAMTQPDAPRSRSQRYRLTPKGQQWLKQHADD</sequence>
<reference evidence="3 4" key="1">
    <citation type="submission" date="2020-01" db="EMBL/GenBank/DDBJ databases">
        <title>Novel species isolated from a subtropical stream in China.</title>
        <authorList>
            <person name="Lu H."/>
        </authorList>
    </citation>
    <scope>NUCLEOTIDE SEQUENCE [LARGE SCALE GENOMIC DNA]</scope>
    <source>
        <strain evidence="3 4">FT82W</strain>
    </source>
</reference>
<protein>
    <submittedName>
        <fullName evidence="3">Transcriptional regulator</fullName>
    </submittedName>
</protein>
<dbReference type="Pfam" id="PF21247">
    <property type="entry name" value="Fic-like_C"/>
    <property type="match status" value="1"/>
</dbReference>
<dbReference type="EMBL" id="WWCW01000135">
    <property type="protein sequence ID" value="MYM90704.1"/>
    <property type="molecule type" value="Genomic_DNA"/>
</dbReference>
<dbReference type="InterPro" id="IPR049514">
    <property type="entry name" value="Fic-like_C"/>
</dbReference>
<dbReference type="InterPro" id="IPR038475">
    <property type="entry name" value="RecG_C_sf"/>
</dbReference>
<evidence type="ECO:0000256" key="1">
    <source>
        <dbReference type="SAM" id="MobiDB-lite"/>
    </source>
</evidence>
<dbReference type="Proteomes" id="UP000470302">
    <property type="component" value="Unassembled WGS sequence"/>
</dbReference>
<dbReference type="InterPro" id="IPR038461">
    <property type="entry name" value="Schlafen_AlbA_2_dom_sf"/>
</dbReference>
<comment type="caution">
    <text evidence="3">The sequence shown here is derived from an EMBL/GenBank/DDBJ whole genome shotgun (WGS) entry which is preliminary data.</text>
</comment>
<name>A0A845G8S7_9BURK</name>
<dbReference type="Gene3D" id="3.30.950.30">
    <property type="entry name" value="Schlafen, AAA domain"/>
    <property type="match status" value="1"/>
</dbReference>
<dbReference type="PANTHER" id="PTHR30595">
    <property type="entry name" value="GLPR-RELATED TRANSCRIPTIONAL REPRESSOR"/>
    <property type="match status" value="1"/>
</dbReference>
<evidence type="ECO:0000259" key="2">
    <source>
        <dbReference type="Pfam" id="PF21247"/>
    </source>
</evidence>
<dbReference type="AlphaFoldDB" id="A0A845G8S7"/>
<accession>A0A845G8S7</accession>
<feature type="region of interest" description="Disordered" evidence="1">
    <location>
        <begin position="387"/>
        <end position="412"/>
    </location>
</feature>
<gene>
    <name evidence="3" type="ORF">GTP91_26460</name>
</gene>
<evidence type="ECO:0000313" key="4">
    <source>
        <dbReference type="Proteomes" id="UP000470302"/>
    </source>
</evidence>
<evidence type="ECO:0000313" key="3">
    <source>
        <dbReference type="EMBL" id="MYM90704.1"/>
    </source>
</evidence>
<proteinExistence type="predicted"/>
<dbReference type="RefSeq" id="WP_161099441.1">
    <property type="nucleotide sequence ID" value="NZ_WWCW01000135.1"/>
</dbReference>